<keyword evidence="3" id="KW-1185">Reference proteome</keyword>
<evidence type="ECO:0000313" key="3">
    <source>
        <dbReference type="Proteomes" id="UP000694549"/>
    </source>
</evidence>
<feature type="compositionally biased region" description="Low complexity" evidence="1">
    <location>
        <begin position="84"/>
        <end position="106"/>
    </location>
</feature>
<dbReference type="Proteomes" id="UP000694549">
    <property type="component" value="Unplaced"/>
</dbReference>
<name>A0A8B9UXH6_9AVES</name>
<dbReference type="InterPro" id="IPR011993">
    <property type="entry name" value="PH-like_dom_sf"/>
</dbReference>
<organism evidence="2 3">
    <name type="scientific">Anas zonorhyncha</name>
    <name type="common">Eastern spot-billed duck</name>
    <dbReference type="NCBI Taxonomy" id="75864"/>
    <lineage>
        <taxon>Eukaryota</taxon>
        <taxon>Metazoa</taxon>
        <taxon>Chordata</taxon>
        <taxon>Craniata</taxon>
        <taxon>Vertebrata</taxon>
        <taxon>Euteleostomi</taxon>
        <taxon>Archelosauria</taxon>
        <taxon>Archosauria</taxon>
        <taxon>Dinosauria</taxon>
        <taxon>Saurischia</taxon>
        <taxon>Theropoda</taxon>
        <taxon>Coelurosauria</taxon>
        <taxon>Aves</taxon>
        <taxon>Neognathae</taxon>
        <taxon>Galloanserae</taxon>
        <taxon>Anseriformes</taxon>
        <taxon>Anatidae</taxon>
        <taxon>Anatinae</taxon>
        <taxon>Anas</taxon>
    </lineage>
</organism>
<dbReference type="Ensembl" id="ENSAZOT00000017170.1">
    <property type="protein sequence ID" value="ENSAZOP00000015965.1"/>
    <property type="gene ID" value="ENSAZOG00000010413.1"/>
</dbReference>
<reference evidence="2" key="1">
    <citation type="submission" date="2025-08" db="UniProtKB">
        <authorList>
            <consortium name="Ensembl"/>
        </authorList>
    </citation>
    <scope>IDENTIFICATION</scope>
</reference>
<evidence type="ECO:0000313" key="2">
    <source>
        <dbReference type="Ensembl" id="ENSAZOP00000015965.1"/>
    </source>
</evidence>
<reference evidence="2" key="2">
    <citation type="submission" date="2025-09" db="UniProtKB">
        <authorList>
            <consortium name="Ensembl"/>
        </authorList>
    </citation>
    <scope>IDENTIFICATION</scope>
</reference>
<dbReference type="SUPFAM" id="SSF50729">
    <property type="entry name" value="PH domain-like"/>
    <property type="match status" value="1"/>
</dbReference>
<protein>
    <submittedName>
        <fullName evidence="2">Uncharacterized protein</fullName>
    </submittedName>
</protein>
<feature type="region of interest" description="Disordered" evidence="1">
    <location>
        <begin position="74"/>
        <end position="106"/>
    </location>
</feature>
<evidence type="ECO:0000256" key="1">
    <source>
        <dbReference type="SAM" id="MobiDB-lite"/>
    </source>
</evidence>
<dbReference type="AlphaFoldDB" id="A0A8B9UXH6"/>
<proteinExistence type="predicted"/>
<accession>A0A8B9UXH6</accession>
<sequence>LAFFKDAKSRALGVPCQGEEPLGLRDARCQVAAGYKKKKHVFTLRYGTGTAPYSMGTAQHGTERVWVQHGTGMGTAQRGAAGVSPPSALTPGSATAASGSSTARMR</sequence>
<dbReference type="Gene3D" id="2.30.29.30">
    <property type="entry name" value="Pleckstrin-homology domain (PH domain)/Phosphotyrosine-binding domain (PTB)"/>
    <property type="match status" value="1"/>
</dbReference>